<dbReference type="GO" id="GO:0016020">
    <property type="term" value="C:membrane"/>
    <property type="evidence" value="ECO:0007669"/>
    <property type="project" value="InterPro"/>
</dbReference>
<feature type="domain" description="FAD-binding PCMH-type" evidence="2">
    <location>
        <begin position="41"/>
        <end position="209"/>
    </location>
</feature>
<evidence type="ECO:0000313" key="3">
    <source>
        <dbReference type="EMBL" id="ADY25636.1"/>
    </source>
</evidence>
<reference evidence="4" key="1">
    <citation type="submission" date="2011-02" db="EMBL/GenBank/DDBJ databases">
        <title>The complete sequence of chromosome of Deinococcus proteolyticus DSM 20540.</title>
        <authorList>
            <consortium name="US DOE Joint Genome Institute (JGI-PGF)"/>
            <person name="Lucas S."/>
            <person name="Copeland A."/>
            <person name="Lapidus A."/>
            <person name="Bruce D."/>
            <person name="Goodwin L."/>
            <person name="Pitluck S."/>
            <person name="Kyrpides N."/>
            <person name="Mavromatis K."/>
            <person name="Pagani I."/>
            <person name="Ivanova N."/>
            <person name="Ovchinnikova G."/>
            <person name="Zeytun A."/>
            <person name="Detter J.C."/>
            <person name="Han C."/>
            <person name="Land M."/>
            <person name="Hauser L."/>
            <person name="Markowitz V."/>
            <person name="Cheng J.-F."/>
            <person name="Hugenholtz P."/>
            <person name="Woyke T."/>
            <person name="Wu D."/>
            <person name="Pukall R."/>
            <person name="Steenblock K."/>
            <person name="Brambilla E."/>
            <person name="Klenk H.-P."/>
            <person name="Eisen J.A."/>
        </authorList>
    </citation>
    <scope>NUCLEOTIDE SEQUENCE [LARGE SCALE GENOMIC DNA]</scope>
    <source>
        <strain evidence="4">ATCC 35074 / DSM 20540 / JCM 6276 / NBRC 101906 / NCIMB 13154 / VKM Ac-1939 / CCM 2703 / MRP</strain>
    </source>
</reference>
<dbReference type="Gene3D" id="1.10.45.10">
    <property type="entry name" value="Vanillyl-alcohol Oxidase, Chain A, domain 4"/>
    <property type="match status" value="1"/>
</dbReference>
<dbReference type="Gene3D" id="3.30.465.10">
    <property type="match status" value="1"/>
</dbReference>
<evidence type="ECO:0000256" key="1">
    <source>
        <dbReference type="ARBA" id="ARBA00023002"/>
    </source>
</evidence>
<dbReference type="Gene3D" id="3.30.43.10">
    <property type="entry name" value="Uridine Diphospho-n-acetylenolpyruvylglucosamine Reductase, domain 2"/>
    <property type="match status" value="1"/>
</dbReference>
<dbReference type="InterPro" id="IPR016169">
    <property type="entry name" value="FAD-bd_PCMH_sub2"/>
</dbReference>
<dbReference type="Pfam" id="PF04030">
    <property type="entry name" value="ALO"/>
    <property type="match status" value="1"/>
</dbReference>
<dbReference type="InterPro" id="IPR016171">
    <property type="entry name" value="Vanillyl_alc_oxidase_C-sub2"/>
</dbReference>
<gene>
    <name evidence="3" type="ordered locus">Deipr_0468</name>
</gene>
<dbReference type="HOGENOM" id="CLU_003896_4_3_0"/>
<dbReference type="InterPro" id="IPR010031">
    <property type="entry name" value="FAD_lactone_oxidase-like"/>
</dbReference>
<dbReference type="InterPro" id="IPR016166">
    <property type="entry name" value="FAD-bd_PCMH"/>
</dbReference>
<dbReference type="AlphaFoldDB" id="F0RK77"/>
<dbReference type="InterPro" id="IPR006094">
    <property type="entry name" value="Oxid_FAD_bind_N"/>
</dbReference>
<dbReference type="EMBL" id="CP002536">
    <property type="protein sequence ID" value="ADY25636.1"/>
    <property type="molecule type" value="Genomic_DNA"/>
</dbReference>
<organism evidence="3 4">
    <name type="scientific">Deinococcus proteolyticus (strain ATCC 35074 / DSM 20540 / JCM 6276 / NBRC 101906 / NCIMB 13154 / VKM Ac-1939 / CCM 2703 / MRP)</name>
    <dbReference type="NCBI Taxonomy" id="693977"/>
    <lineage>
        <taxon>Bacteria</taxon>
        <taxon>Thermotogati</taxon>
        <taxon>Deinococcota</taxon>
        <taxon>Deinococci</taxon>
        <taxon>Deinococcales</taxon>
        <taxon>Deinococcaceae</taxon>
        <taxon>Deinococcus</taxon>
    </lineage>
</organism>
<sequence>MAAPRCSGMVGTDVTDLSSSGTPLLWQTAAPPAWQNRGRTAQASPQVWAAPRTPQETAQSIAHAAEAGLRVRPVGAGTALSPLAVGQEVMLSLQGMRGVAELNEAAGTVTVWAGTPLGELAAALDSRGLSVPGLGGHAAQTLGGALATGAHATGLASPRLGAAVTELELVDGQGELRRLRPGDPHFGAAALSLGALGVVTRATLRLQPAYRLRVSTRPVGWGELMALGPEYAQAAPYVSLTWRPAREDHEAVLLRRAWPAETGTGAPATDVPATGAAQGGLLGGPAQALAEAGTLFSPLPAPVRGLLEARAQADAVLAPQHALLAAGDPLRELEYAVPLAALTPALRDLRAVLAQAGTQGTALQLPVGVRFVAPDELPLGTPAGEGMAVIALGAPLALPPEVTGPHFRGAEGVLRAHGGLPAWGRLHALGEHELAALYPGWAEFRAARDALDPERRFGSPYLRRVLGE</sequence>
<proteinExistence type="predicted"/>
<dbReference type="InterPro" id="IPR036318">
    <property type="entry name" value="FAD-bd_PCMH-like_sf"/>
</dbReference>
<dbReference type="Gene3D" id="3.30.70.2520">
    <property type="match status" value="1"/>
</dbReference>
<dbReference type="PIRSF" id="PIRSF000136">
    <property type="entry name" value="LGO_GLO"/>
    <property type="match status" value="1"/>
</dbReference>
<evidence type="ECO:0000259" key="2">
    <source>
        <dbReference type="PROSITE" id="PS51387"/>
    </source>
</evidence>
<protein>
    <submittedName>
        <fullName evidence="3">FAD linked oxidase domain protein</fullName>
    </submittedName>
</protein>
<dbReference type="GO" id="GO:0003885">
    <property type="term" value="F:D-arabinono-1,4-lactone oxidase activity"/>
    <property type="evidence" value="ECO:0007669"/>
    <property type="project" value="InterPro"/>
</dbReference>
<dbReference type="STRING" id="693977.Deipr_0468"/>
<dbReference type="PANTHER" id="PTHR43762:SF1">
    <property type="entry name" value="D-ARABINONO-1,4-LACTONE OXIDASE"/>
    <property type="match status" value="1"/>
</dbReference>
<dbReference type="PANTHER" id="PTHR43762">
    <property type="entry name" value="L-GULONOLACTONE OXIDASE"/>
    <property type="match status" value="1"/>
</dbReference>
<evidence type="ECO:0000313" key="4">
    <source>
        <dbReference type="Proteomes" id="UP000007718"/>
    </source>
</evidence>
<dbReference type="GO" id="GO:0071949">
    <property type="term" value="F:FAD binding"/>
    <property type="evidence" value="ECO:0007669"/>
    <property type="project" value="InterPro"/>
</dbReference>
<dbReference type="Pfam" id="PF01565">
    <property type="entry name" value="FAD_binding_4"/>
    <property type="match status" value="1"/>
</dbReference>
<dbReference type="eggNOG" id="COG0277">
    <property type="taxonomic scope" value="Bacteria"/>
</dbReference>
<reference evidence="3 4" key="2">
    <citation type="journal article" date="2012" name="Stand. Genomic Sci.">
        <title>Complete genome sequence of the orange-red pigmented, radioresistant Deinococcus proteolyticus type strain (MRP(T)).</title>
        <authorList>
            <person name="Copeland A."/>
            <person name="Zeytun A."/>
            <person name="Yassawong M."/>
            <person name="Nolan M."/>
            <person name="Lucas S."/>
            <person name="Hammon N."/>
            <person name="Deshpande S."/>
            <person name="Cheng J.F."/>
            <person name="Han C."/>
            <person name="Tapia R."/>
            <person name="Goodwin L.A."/>
            <person name="Pitluck S."/>
            <person name="Mavromatis K."/>
            <person name="Liolios K."/>
            <person name="Pagani I."/>
            <person name="Ivanova N."/>
            <person name="Mikhailova N."/>
            <person name="Pati A."/>
            <person name="Chen A."/>
            <person name="Palaniappan K."/>
            <person name="Land M."/>
            <person name="Hauser L."/>
            <person name="Jeffries C.D."/>
            <person name="Brambilla E.M."/>
            <person name="Rohde M."/>
            <person name="Sikorski J."/>
            <person name="Pukall R."/>
            <person name="Goker M."/>
            <person name="Detter J.C."/>
            <person name="Woyke T."/>
            <person name="Bristow J."/>
            <person name="Eisen J.A."/>
            <person name="Markowitz V."/>
            <person name="Hugenholtz P."/>
            <person name="Kyrpides N.C."/>
            <person name="Klenk H.P."/>
            <person name="Lapidus A."/>
        </authorList>
    </citation>
    <scope>NUCLEOTIDE SEQUENCE [LARGE SCALE GENOMIC DNA]</scope>
    <source>
        <strain evidence="4">ATCC 35074 / DSM 20540 / JCM 6276 / NBRC 101906 / NCIMB 13154 / VKM Ac-1939 / CCM 2703 / MRP</strain>
    </source>
</reference>
<dbReference type="SUPFAM" id="SSF56176">
    <property type="entry name" value="FAD-binding/transporter-associated domain-like"/>
    <property type="match status" value="1"/>
</dbReference>
<dbReference type="InterPro" id="IPR016167">
    <property type="entry name" value="FAD-bd_PCMH_sub1"/>
</dbReference>
<accession>F0RK77</accession>
<dbReference type="PROSITE" id="PS51387">
    <property type="entry name" value="FAD_PCMH"/>
    <property type="match status" value="1"/>
</dbReference>
<dbReference type="KEGG" id="dpt:Deipr_0468"/>
<keyword evidence="4" id="KW-1185">Reference proteome</keyword>
<dbReference type="InterPro" id="IPR007173">
    <property type="entry name" value="ALO_C"/>
</dbReference>
<dbReference type="Proteomes" id="UP000007718">
    <property type="component" value="Chromosome"/>
</dbReference>
<keyword evidence="1" id="KW-0560">Oxidoreductase</keyword>
<dbReference type="OrthoDB" id="9800184at2"/>
<name>F0RK77_DEIPM</name>